<dbReference type="AlphaFoldDB" id="A0A8J4M805"/>
<comment type="caution">
    <text evidence="4">The sequence shown here is derived from an EMBL/GenBank/DDBJ whole genome shotgun (WGS) entry which is preliminary data.</text>
</comment>
<dbReference type="InterPro" id="IPR050921">
    <property type="entry name" value="T4SS_GSP_E_ATPase"/>
</dbReference>
<organism evidence="4">
    <name type="scientific">Acidicaldus sp</name>
    <dbReference type="NCBI Taxonomy" id="1872105"/>
    <lineage>
        <taxon>Bacteria</taxon>
        <taxon>Pseudomonadati</taxon>
        <taxon>Pseudomonadota</taxon>
        <taxon>Alphaproteobacteria</taxon>
        <taxon>Acetobacterales</taxon>
        <taxon>Acetobacteraceae</taxon>
        <taxon>Acidicaldus</taxon>
    </lineage>
</organism>
<sequence>MSGRITFGRRHKETPAPAGAASPPSSALATAPRALPLTTVVASPIHELRALCLAQIDPAAVSTMPPERLLAEIEKLVAEIATERRFQLNGQEQKNLASDLVNDMLGHGPLEPLLEDDAVTDIMVNGPDRVFIERHGRVELSATKFRDAGHVASICQRIASAVGRRIDESSPMVDARLRDGSRVNIVFPPLALDGPYLSIRKFSRRMIDFAKLIEFGSLTPQVARILEVAARARLNVIISGGTGSGKTTLMNAMSRLIDPGERIITVEDAAELQLQQPHVVRMETRPASLEGRGEVTQRDLMRNALRMRPDRIIIGEVRSAEAFDMLQAMNTGHDGSMSTIHANTARDALTRIENMVQMGNMGLPARAIRTQIVGAVDLIVQVERQRDGTRRVTQVTEVCGLEGETVTLNDIFLFEVAGEGLDGKLHGKYRVSRARPSFQDRLAYFGLDRAWLSALQEGEA</sequence>
<evidence type="ECO:0000259" key="3">
    <source>
        <dbReference type="SMART" id="SM00382"/>
    </source>
</evidence>
<evidence type="ECO:0000256" key="1">
    <source>
        <dbReference type="ARBA" id="ARBA00006611"/>
    </source>
</evidence>
<protein>
    <submittedName>
        <fullName evidence="4">CpaF family protein</fullName>
    </submittedName>
</protein>
<feature type="compositionally biased region" description="Low complexity" evidence="2">
    <location>
        <begin position="15"/>
        <end position="28"/>
    </location>
</feature>
<feature type="region of interest" description="Disordered" evidence="2">
    <location>
        <begin position="1"/>
        <end position="28"/>
    </location>
</feature>
<dbReference type="Pfam" id="PF00437">
    <property type="entry name" value="T2SSE"/>
    <property type="match status" value="1"/>
</dbReference>
<dbReference type="CDD" id="cd01130">
    <property type="entry name" value="VirB11-like_ATPase"/>
    <property type="match status" value="1"/>
</dbReference>
<dbReference type="GO" id="GO:0016887">
    <property type="term" value="F:ATP hydrolysis activity"/>
    <property type="evidence" value="ECO:0007669"/>
    <property type="project" value="InterPro"/>
</dbReference>
<dbReference type="SUPFAM" id="SSF52540">
    <property type="entry name" value="P-loop containing nucleoside triphosphate hydrolases"/>
    <property type="match status" value="1"/>
</dbReference>
<dbReference type="InterPro" id="IPR003593">
    <property type="entry name" value="AAA+_ATPase"/>
</dbReference>
<evidence type="ECO:0000313" key="4">
    <source>
        <dbReference type="EMBL" id="HGC44173.1"/>
    </source>
</evidence>
<dbReference type="SMART" id="SM00382">
    <property type="entry name" value="AAA"/>
    <property type="match status" value="1"/>
</dbReference>
<dbReference type="EMBL" id="DTQM01000250">
    <property type="protein sequence ID" value="HGC44173.1"/>
    <property type="molecule type" value="Genomic_DNA"/>
</dbReference>
<dbReference type="InterPro" id="IPR001482">
    <property type="entry name" value="T2SS/T4SS_dom"/>
</dbReference>
<accession>A0A8J4M805</accession>
<gene>
    <name evidence="4" type="ORF">ENY07_13285</name>
</gene>
<feature type="domain" description="AAA+ ATPase" evidence="3">
    <location>
        <begin position="232"/>
        <end position="359"/>
    </location>
</feature>
<dbReference type="Gene3D" id="3.30.450.380">
    <property type="match status" value="1"/>
</dbReference>
<dbReference type="InterPro" id="IPR027417">
    <property type="entry name" value="P-loop_NTPase"/>
</dbReference>
<dbReference type="PANTHER" id="PTHR30486">
    <property type="entry name" value="TWITCHING MOTILITY PROTEIN PILT"/>
    <property type="match status" value="1"/>
</dbReference>
<dbReference type="PANTHER" id="PTHR30486:SF15">
    <property type="entry name" value="TYPE II_IV SECRETION SYSTEM ATPASE"/>
    <property type="match status" value="1"/>
</dbReference>
<reference evidence="4" key="1">
    <citation type="journal article" date="2020" name="mSystems">
        <title>Genome- and Community-Level Interaction Insights into Carbon Utilization and Element Cycling Functions of Hydrothermarchaeota in Hydrothermal Sediment.</title>
        <authorList>
            <person name="Zhou Z."/>
            <person name="Liu Y."/>
            <person name="Xu W."/>
            <person name="Pan J."/>
            <person name="Luo Z.H."/>
            <person name="Li M."/>
        </authorList>
    </citation>
    <scope>NUCLEOTIDE SEQUENCE</scope>
    <source>
        <strain evidence="4">SpSt-997</strain>
    </source>
</reference>
<evidence type="ECO:0000256" key="2">
    <source>
        <dbReference type="SAM" id="MobiDB-lite"/>
    </source>
</evidence>
<proteinExistence type="inferred from homology"/>
<dbReference type="Gene3D" id="3.40.50.300">
    <property type="entry name" value="P-loop containing nucleotide triphosphate hydrolases"/>
    <property type="match status" value="1"/>
</dbReference>
<name>A0A8J4M805_9PROT</name>
<comment type="similarity">
    <text evidence="1">Belongs to the GSP E family.</text>
</comment>